<evidence type="ECO:0000256" key="9">
    <source>
        <dbReference type="ARBA" id="ARBA00023306"/>
    </source>
</evidence>
<feature type="transmembrane region" description="Helical" evidence="11">
    <location>
        <begin position="33"/>
        <end position="57"/>
    </location>
</feature>
<evidence type="ECO:0000256" key="10">
    <source>
        <dbReference type="PIRNR" id="PIRNR003097"/>
    </source>
</evidence>
<keyword evidence="4 10" id="KW-1003">Cell membrane</keyword>
<comment type="caution">
    <text evidence="14">The sequence shown here is derived from an EMBL/GenBank/DDBJ whole genome shotgun (WGS) entry which is preliminary data.</text>
</comment>
<dbReference type="InterPro" id="IPR003838">
    <property type="entry name" value="ABC3_permease_C"/>
</dbReference>
<evidence type="ECO:0000259" key="13">
    <source>
        <dbReference type="Pfam" id="PF18075"/>
    </source>
</evidence>
<feature type="domain" description="ABC3 transporter permease C-terminal" evidence="12">
    <location>
        <begin position="186"/>
        <end position="304"/>
    </location>
</feature>
<evidence type="ECO:0000256" key="1">
    <source>
        <dbReference type="ARBA" id="ARBA00004651"/>
    </source>
</evidence>
<protein>
    <recommendedName>
        <fullName evidence="3 10">Cell division protein FtsX</fullName>
    </recommendedName>
</protein>
<keyword evidence="9 10" id="KW-0131">Cell cycle</keyword>
<evidence type="ECO:0000256" key="6">
    <source>
        <dbReference type="ARBA" id="ARBA00022692"/>
    </source>
</evidence>
<dbReference type="Proteomes" id="UP000295416">
    <property type="component" value="Unassembled WGS sequence"/>
</dbReference>
<evidence type="ECO:0000259" key="12">
    <source>
        <dbReference type="Pfam" id="PF02687"/>
    </source>
</evidence>
<dbReference type="InterPro" id="IPR058204">
    <property type="entry name" value="FtsX_firmicutes-type"/>
</dbReference>
<dbReference type="PANTHER" id="PTHR47755:SF1">
    <property type="entry name" value="CELL DIVISION PROTEIN FTSX"/>
    <property type="match status" value="1"/>
</dbReference>
<comment type="similarity">
    <text evidence="2 10">Belongs to the ABC-4 integral membrane protein family. FtsX subfamily.</text>
</comment>
<feature type="transmembrane region" description="Helical" evidence="11">
    <location>
        <begin position="229"/>
        <end position="254"/>
    </location>
</feature>
<feature type="transmembrane region" description="Helical" evidence="11">
    <location>
        <begin position="183"/>
        <end position="209"/>
    </location>
</feature>
<evidence type="ECO:0000256" key="8">
    <source>
        <dbReference type="ARBA" id="ARBA00023136"/>
    </source>
</evidence>
<organism evidence="14 15">
    <name type="scientific">Scopulibacillus darangshiensis</name>
    <dbReference type="NCBI Taxonomy" id="442528"/>
    <lineage>
        <taxon>Bacteria</taxon>
        <taxon>Bacillati</taxon>
        <taxon>Bacillota</taxon>
        <taxon>Bacilli</taxon>
        <taxon>Bacillales</taxon>
        <taxon>Sporolactobacillaceae</taxon>
        <taxon>Scopulibacillus</taxon>
    </lineage>
</organism>
<evidence type="ECO:0000313" key="14">
    <source>
        <dbReference type="EMBL" id="TCP24896.1"/>
    </source>
</evidence>
<evidence type="ECO:0000256" key="3">
    <source>
        <dbReference type="ARBA" id="ARBA00021907"/>
    </source>
</evidence>
<keyword evidence="6 11" id="KW-0812">Transmembrane</keyword>
<dbReference type="EMBL" id="SLXK01000023">
    <property type="protein sequence ID" value="TCP24896.1"/>
    <property type="molecule type" value="Genomic_DNA"/>
</dbReference>
<dbReference type="AlphaFoldDB" id="A0A4V2SLV3"/>
<feature type="transmembrane region" description="Helical" evidence="11">
    <location>
        <begin position="275"/>
        <end position="299"/>
    </location>
</feature>
<keyword evidence="15" id="KW-1185">Reference proteome</keyword>
<comment type="subcellular location">
    <subcellularLocation>
        <location evidence="1">Cell membrane</location>
        <topology evidence="1">Multi-pass membrane protein</topology>
    </subcellularLocation>
</comment>
<dbReference type="PANTHER" id="PTHR47755">
    <property type="entry name" value="CELL DIVISION PROTEIN FTSX"/>
    <property type="match status" value="1"/>
</dbReference>
<dbReference type="Gene3D" id="3.30.70.3040">
    <property type="match status" value="1"/>
</dbReference>
<evidence type="ECO:0000256" key="2">
    <source>
        <dbReference type="ARBA" id="ARBA00007379"/>
    </source>
</evidence>
<dbReference type="InterPro" id="IPR004513">
    <property type="entry name" value="FtsX"/>
</dbReference>
<dbReference type="Pfam" id="PF18075">
    <property type="entry name" value="FtsX_ECD"/>
    <property type="match status" value="1"/>
</dbReference>
<comment type="function">
    <text evidence="10">Part of the ABC transporter FtsEX involved in asymmetric cellular division facilitating the initiation of sporulation.</text>
</comment>
<sequence>MSVMSREVNTVMKLRTLGRHGKEGIKNLGRNGWMTFASISAVTVALILVGLFLSVMLNLNKIASEIENNVEVRVYVDRTASQADQQQLKEKLEKVKDVKSINYQSRKEGLNNLIDSMGDDGDVFASLKKENPLPDAFILKTEKPKQTLTVANTVKRYPHVSEVRYGKGTVEKLFKFVDIARNIGVVLIIGLLFTSIFLIANTIKLTIVARRKEIEIMKLVGATNSFVRWPYFIEGLLLGVLGSIIPIVLVTLGYREIYLRFSGKFESFFIELVPYNTMSFYLSLLLLLIGAVIGVWGSVSSVRKFLKV</sequence>
<dbReference type="PIRSF" id="PIRSF003097">
    <property type="entry name" value="FtsX"/>
    <property type="match status" value="1"/>
</dbReference>
<dbReference type="InterPro" id="IPR040690">
    <property type="entry name" value="FtsX_ECD"/>
</dbReference>
<evidence type="ECO:0000256" key="4">
    <source>
        <dbReference type="ARBA" id="ARBA00022475"/>
    </source>
</evidence>
<keyword evidence="7 11" id="KW-1133">Transmembrane helix</keyword>
<gene>
    <name evidence="14" type="ORF">EV207_12369</name>
</gene>
<dbReference type="NCBIfam" id="NF038347">
    <property type="entry name" value="FtsX_Gpos"/>
    <property type="match status" value="1"/>
</dbReference>
<feature type="domain" description="FtsX extracellular" evidence="13">
    <location>
        <begin position="70"/>
        <end position="163"/>
    </location>
</feature>
<dbReference type="GO" id="GO:0005886">
    <property type="term" value="C:plasma membrane"/>
    <property type="evidence" value="ECO:0007669"/>
    <property type="project" value="UniProtKB-SubCell"/>
</dbReference>
<evidence type="ECO:0000256" key="11">
    <source>
        <dbReference type="SAM" id="Phobius"/>
    </source>
</evidence>
<reference evidence="14 15" key="1">
    <citation type="submission" date="2019-03" db="EMBL/GenBank/DDBJ databases">
        <title>Genomic Encyclopedia of Type Strains, Phase IV (KMG-IV): sequencing the most valuable type-strain genomes for metagenomic binning, comparative biology and taxonomic classification.</title>
        <authorList>
            <person name="Goeker M."/>
        </authorList>
    </citation>
    <scope>NUCLEOTIDE SEQUENCE [LARGE SCALE GENOMIC DNA]</scope>
    <source>
        <strain evidence="14 15">DSM 19377</strain>
    </source>
</reference>
<evidence type="ECO:0000313" key="15">
    <source>
        <dbReference type="Proteomes" id="UP000295416"/>
    </source>
</evidence>
<dbReference type="Pfam" id="PF02687">
    <property type="entry name" value="FtsX"/>
    <property type="match status" value="1"/>
</dbReference>
<accession>A0A4V2SLV3</accession>
<dbReference type="GO" id="GO:0051301">
    <property type="term" value="P:cell division"/>
    <property type="evidence" value="ECO:0007669"/>
    <property type="project" value="UniProtKB-KW"/>
</dbReference>
<evidence type="ECO:0000256" key="7">
    <source>
        <dbReference type="ARBA" id="ARBA00022989"/>
    </source>
</evidence>
<keyword evidence="8 10" id="KW-0472">Membrane</keyword>
<name>A0A4V2SLV3_9BACL</name>
<evidence type="ECO:0000256" key="5">
    <source>
        <dbReference type="ARBA" id="ARBA00022618"/>
    </source>
</evidence>
<proteinExistence type="inferred from homology"/>
<keyword evidence="5 10" id="KW-0132">Cell division</keyword>